<comment type="similarity">
    <text evidence="1">Belongs to the acetyltransferase family. RimI subfamily.</text>
</comment>
<dbReference type="InterPro" id="IPR016181">
    <property type="entry name" value="Acyl_CoA_acyltransferase"/>
</dbReference>
<dbReference type="Pfam" id="PF00583">
    <property type="entry name" value="Acetyltransf_1"/>
    <property type="match status" value="1"/>
</dbReference>
<dbReference type="PANTHER" id="PTHR43420:SF44">
    <property type="entry name" value="ACETYLTRANSFERASE YPEA"/>
    <property type="match status" value="1"/>
</dbReference>
<protein>
    <submittedName>
        <fullName evidence="6">tRNA (Adenosine(37)-N6)-threonylcarbamoyltransferase complex dimerization subunit type 1 TsaB</fullName>
    </submittedName>
</protein>
<dbReference type="NCBIfam" id="TIGR03725">
    <property type="entry name" value="T6A_YeaZ"/>
    <property type="match status" value="1"/>
</dbReference>
<dbReference type="Pfam" id="PF00814">
    <property type="entry name" value="TsaD"/>
    <property type="match status" value="1"/>
</dbReference>
<dbReference type="PANTHER" id="PTHR43420">
    <property type="entry name" value="ACETYLTRANSFERASE"/>
    <property type="match status" value="1"/>
</dbReference>
<accession>A0A849SWD6</accession>
<dbReference type="InterPro" id="IPR000182">
    <property type="entry name" value="GNAT_dom"/>
</dbReference>
<evidence type="ECO:0000313" key="7">
    <source>
        <dbReference type="Proteomes" id="UP000580839"/>
    </source>
</evidence>
<dbReference type="SUPFAM" id="SSF53067">
    <property type="entry name" value="Actin-like ATPase domain"/>
    <property type="match status" value="1"/>
</dbReference>
<dbReference type="SUPFAM" id="SSF55729">
    <property type="entry name" value="Acyl-CoA N-acyltransferases (Nat)"/>
    <property type="match status" value="1"/>
</dbReference>
<name>A0A849SWD6_UNCEI</name>
<dbReference type="InterPro" id="IPR050680">
    <property type="entry name" value="YpeA/RimI_acetyltransf"/>
</dbReference>
<gene>
    <name evidence="6" type="primary">tsaB</name>
    <name evidence="6" type="ORF">HOP12_04730</name>
</gene>
<reference evidence="6 7" key="1">
    <citation type="submission" date="2020-04" db="EMBL/GenBank/DDBJ databases">
        <title>Metagenomic profiling of ammonia- and methane-oxidizing microorganisms in a Dutch drinking water treatment plant.</title>
        <authorList>
            <person name="Poghosyan L."/>
            <person name="Leucker S."/>
        </authorList>
    </citation>
    <scope>NUCLEOTIDE SEQUENCE [LARGE SCALE GENOMIC DNA]</scope>
    <source>
        <strain evidence="6">S-RSF-IL-03</strain>
    </source>
</reference>
<dbReference type="EMBL" id="JABFRW010000051">
    <property type="protein sequence ID" value="NOT33459.1"/>
    <property type="molecule type" value="Genomic_DNA"/>
</dbReference>
<dbReference type="InterPro" id="IPR022496">
    <property type="entry name" value="T6A_TsaB"/>
</dbReference>
<evidence type="ECO:0000313" key="6">
    <source>
        <dbReference type="EMBL" id="NOT33459.1"/>
    </source>
</evidence>
<sequence>MIGLAIEAATSHVEVALFRGERVLAHAIEEVGHGHTQRLTPLVGRVLDEAATDAAALGWVAVDLGPGSFTGVRVGIASGEGFALASGARLIGASSLAALAHGTRARRALVVPMVPGGRVDAYAGFFRADSRGLVRLMAAPRVGRLEPLLDAIREAREAAGLEDVVVVGPGAARWQSELEQAFPGATAAAHRFEGLSAIDLAHAAQLERGAAAGLPGAGDPPRPLYVRPAQAEERVRHRALAADRVVFRAFHPDDIPAVVEIEQRTFSDPWTPEFFLGELEQSQVYARVAEREGAIAGYSIAWLGEGGAHLGNIAVDSPHRRLGVGRSLLREVLAESERRGLSSLTLEVRVSNFAAQELYRVHAFRLAGLRRGYYRDTGEDALLMEWRPEYAAVGAPPV</sequence>
<dbReference type="NCBIfam" id="TIGR01575">
    <property type="entry name" value="rimI"/>
    <property type="match status" value="1"/>
</dbReference>
<evidence type="ECO:0000256" key="2">
    <source>
        <dbReference type="ARBA" id="ARBA00022490"/>
    </source>
</evidence>
<dbReference type="Proteomes" id="UP000580839">
    <property type="component" value="Unassembled WGS sequence"/>
</dbReference>
<evidence type="ECO:0000256" key="1">
    <source>
        <dbReference type="ARBA" id="ARBA00005395"/>
    </source>
</evidence>
<dbReference type="Gene3D" id="3.40.630.30">
    <property type="match status" value="1"/>
</dbReference>
<keyword evidence="4" id="KW-0012">Acyltransferase</keyword>
<dbReference type="CDD" id="cd04301">
    <property type="entry name" value="NAT_SF"/>
    <property type="match status" value="1"/>
</dbReference>
<feature type="domain" description="N-acetyltransferase" evidence="5">
    <location>
        <begin position="245"/>
        <end position="389"/>
    </location>
</feature>
<dbReference type="InterPro" id="IPR000905">
    <property type="entry name" value="Gcp-like_dom"/>
</dbReference>
<dbReference type="GO" id="GO:0002949">
    <property type="term" value="P:tRNA threonylcarbamoyladenosine modification"/>
    <property type="evidence" value="ECO:0007669"/>
    <property type="project" value="InterPro"/>
</dbReference>
<organism evidence="6 7">
    <name type="scientific">Eiseniibacteriota bacterium</name>
    <dbReference type="NCBI Taxonomy" id="2212470"/>
    <lineage>
        <taxon>Bacteria</taxon>
        <taxon>Candidatus Eiseniibacteriota</taxon>
    </lineage>
</organism>
<dbReference type="PROSITE" id="PS51186">
    <property type="entry name" value="GNAT"/>
    <property type="match status" value="1"/>
</dbReference>
<dbReference type="Gene3D" id="3.30.420.40">
    <property type="match status" value="2"/>
</dbReference>
<evidence type="ECO:0000256" key="3">
    <source>
        <dbReference type="ARBA" id="ARBA00022679"/>
    </source>
</evidence>
<dbReference type="InterPro" id="IPR043129">
    <property type="entry name" value="ATPase_NBD"/>
</dbReference>
<dbReference type="AlphaFoldDB" id="A0A849SWD6"/>
<evidence type="ECO:0000259" key="5">
    <source>
        <dbReference type="PROSITE" id="PS51186"/>
    </source>
</evidence>
<keyword evidence="3 6" id="KW-0808">Transferase</keyword>
<dbReference type="GO" id="GO:0008080">
    <property type="term" value="F:N-acetyltransferase activity"/>
    <property type="evidence" value="ECO:0007669"/>
    <property type="project" value="InterPro"/>
</dbReference>
<dbReference type="InterPro" id="IPR006464">
    <property type="entry name" value="AcTrfase_RimI/Ard1"/>
</dbReference>
<comment type="caution">
    <text evidence="6">The sequence shown here is derived from an EMBL/GenBank/DDBJ whole genome shotgun (WGS) entry which is preliminary data.</text>
</comment>
<proteinExistence type="inferred from homology"/>
<keyword evidence="2" id="KW-0963">Cytoplasm</keyword>
<evidence type="ECO:0000256" key="4">
    <source>
        <dbReference type="ARBA" id="ARBA00023315"/>
    </source>
</evidence>